<dbReference type="STRING" id="1121331.SAMN02745248_01978"/>
<dbReference type="EMBL" id="FRAD01000016">
    <property type="protein sequence ID" value="SHK18167.1"/>
    <property type="molecule type" value="Genomic_DNA"/>
</dbReference>
<name>A0A1M6QDL7_9CLOT</name>
<keyword evidence="1" id="KW-0812">Transmembrane</keyword>
<accession>A0A1M6QDL7</accession>
<feature type="transmembrane region" description="Helical" evidence="1">
    <location>
        <begin position="7"/>
        <end position="26"/>
    </location>
</feature>
<reference evidence="2 3" key="1">
    <citation type="submission" date="2016-11" db="EMBL/GenBank/DDBJ databases">
        <authorList>
            <person name="Jaros S."/>
            <person name="Januszkiewicz K."/>
            <person name="Wedrychowicz H."/>
        </authorList>
    </citation>
    <scope>NUCLEOTIDE SEQUENCE [LARGE SCALE GENOMIC DNA]</scope>
    <source>
        <strain evidence="2 3">DSM 3090</strain>
    </source>
</reference>
<keyword evidence="1" id="KW-1133">Transmembrane helix</keyword>
<protein>
    <submittedName>
        <fullName evidence="2">Uncharacterized protein</fullName>
    </submittedName>
</protein>
<dbReference type="Proteomes" id="UP000183952">
    <property type="component" value="Unassembled WGS sequence"/>
</dbReference>
<evidence type="ECO:0000256" key="1">
    <source>
        <dbReference type="SAM" id="Phobius"/>
    </source>
</evidence>
<evidence type="ECO:0000313" key="3">
    <source>
        <dbReference type="Proteomes" id="UP000183952"/>
    </source>
</evidence>
<dbReference type="AlphaFoldDB" id="A0A1M6QDL7"/>
<organism evidence="2 3">
    <name type="scientific">Hathewaya proteolytica DSM 3090</name>
    <dbReference type="NCBI Taxonomy" id="1121331"/>
    <lineage>
        <taxon>Bacteria</taxon>
        <taxon>Bacillati</taxon>
        <taxon>Bacillota</taxon>
        <taxon>Clostridia</taxon>
        <taxon>Eubacteriales</taxon>
        <taxon>Clostridiaceae</taxon>
        <taxon>Hathewaya</taxon>
    </lineage>
</organism>
<gene>
    <name evidence="2" type="ORF">SAMN02745248_01978</name>
</gene>
<sequence>MVINKRLEIVVIFTVAVLSFFCLYSINEKISQKYILNKTWKYVSNSANKDTITVEEKITYNNRLYVFYSCMKPNANNPDAESIGLLQFQKNFLGWLCKLDSSSTDDDLFIQYIDSVKGSSASLIYGKNIGLNFKNLKIKTKEKTITKDISHKTHYFYLEEISKDNVEEIKLN</sequence>
<dbReference type="RefSeq" id="WP_072903929.1">
    <property type="nucleotide sequence ID" value="NZ_FRAD01000016.1"/>
</dbReference>
<keyword evidence="3" id="KW-1185">Reference proteome</keyword>
<proteinExistence type="predicted"/>
<evidence type="ECO:0000313" key="2">
    <source>
        <dbReference type="EMBL" id="SHK18167.1"/>
    </source>
</evidence>
<keyword evidence="1" id="KW-0472">Membrane</keyword>